<dbReference type="EMBL" id="CP011389">
    <property type="protein sequence ID" value="AKH17103.1"/>
    <property type="molecule type" value="Genomic_DNA"/>
</dbReference>
<reference evidence="1 3" key="1">
    <citation type="submission" date="2015-01" db="EMBL/GenBank/DDBJ databases">
        <title>Deinococcus soli/N5/whole genome sequencing.</title>
        <authorList>
            <person name="Kim M.K."/>
            <person name="Srinivasan S."/>
            <person name="Lee J.-J."/>
        </authorList>
    </citation>
    <scope>NUCLEOTIDE SEQUENCE [LARGE SCALE GENOMIC DNA]</scope>
    <source>
        <strain evidence="1 3">N5</strain>
    </source>
</reference>
<keyword evidence="3" id="KW-1185">Reference proteome</keyword>
<dbReference type="RefSeq" id="WP_046843673.1">
    <property type="nucleotide sequence ID" value="NZ_BMHJ01000010.1"/>
</dbReference>
<dbReference type="Proteomes" id="UP000034024">
    <property type="component" value="Chromosome"/>
</dbReference>
<protein>
    <submittedName>
        <fullName evidence="1">Uncharacterized protein</fullName>
    </submittedName>
</protein>
<proteinExistence type="predicted"/>
<gene>
    <name evidence="2" type="ORF">J2Y00_003465</name>
    <name evidence="1" type="ORF">SY84_08585</name>
</gene>
<sequence length="125" mass="13822">MTRHESPTLITNPALFVPTPPFERVSALPQRHTLPGAELMVFQFSNGYGAAVTRQLSRPEESAFEFCVLDCMQPTPQPCFSTTVATSFLSGLSHEGTEGLLMLTERLGLHPRRVKANSSLLDEEF</sequence>
<organism evidence="1 3">
    <name type="scientific">Deinococcus soli</name>
    <name type="common">ex Cha et al. 2016</name>
    <dbReference type="NCBI Taxonomy" id="1309411"/>
    <lineage>
        <taxon>Bacteria</taxon>
        <taxon>Thermotogati</taxon>
        <taxon>Deinococcota</taxon>
        <taxon>Deinococci</taxon>
        <taxon>Deinococcales</taxon>
        <taxon>Deinococcaceae</taxon>
        <taxon>Deinococcus</taxon>
    </lineage>
</organism>
<reference evidence="2" key="2">
    <citation type="submission" date="2023-07" db="EMBL/GenBank/DDBJ databases">
        <title>Sorghum-associated microbial communities from plants grown in Nebraska, USA.</title>
        <authorList>
            <person name="Schachtman D."/>
        </authorList>
    </citation>
    <scope>NUCLEOTIDE SEQUENCE</scope>
    <source>
        <strain evidence="2">BE330</strain>
    </source>
</reference>
<dbReference type="AlphaFoldDB" id="A0A0F7JQV0"/>
<dbReference type="Proteomes" id="UP001185331">
    <property type="component" value="Unassembled WGS sequence"/>
</dbReference>
<dbReference type="KEGG" id="dch:SY84_08585"/>
<evidence type="ECO:0000313" key="2">
    <source>
        <dbReference type="EMBL" id="MDR6219858.1"/>
    </source>
</evidence>
<accession>A0A0F7JQV0</accession>
<dbReference type="PATRIC" id="fig|1309411.5.peg.1753"/>
<dbReference type="OrthoDB" id="69261at2"/>
<dbReference type="EMBL" id="JAVDQK010000009">
    <property type="protein sequence ID" value="MDR6219858.1"/>
    <property type="molecule type" value="Genomic_DNA"/>
</dbReference>
<evidence type="ECO:0000313" key="1">
    <source>
        <dbReference type="EMBL" id="AKH17103.1"/>
    </source>
</evidence>
<name>A0A0F7JQV0_9DEIO</name>
<evidence type="ECO:0000313" key="3">
    <source>
        <dbReference type="Proteomes" id="UP000034024"/>
    </source>
</evidence>